<dbReference type="GO" id="GO:0016491">
    <property type="term" value="F:oxidoreductase activity"/>
    <property type="evidence" value="ECO:0007669"/>
    <property type="project" value="UniProtKB-KW"/>
</dbReference>
<evidence type="ECO:0000259" key="2">
    <source>
        <dbReference type="SMART" id="SM00829"/>
    </source>
</evidence>
<evidence type="ECO:0000313" key="3">
    <source>
        <dbReference type="EMBL" id="MFC5239475.1"/>
    </source>
</evidence>
<dbReference type="Gene3D" id="3.40.50.720">
    <property type="entry name" value="NAD(P)-binding Rossmann-like Domain"/>
    <property type="match status" value="1"/>
</dbReference>
<keyword evidence="3" id="KW-0560">Oxidoreductase</keyword>
<dbReference type="SUPFAM" id="SSF50129">
    <property type="entry name" value="GroES-like"/>
    <property type="match status" value="1"/>
</dbReference>
<dbReference type="RefSeq" id="WP_344565975.1">
    <property type="nucleotide sequence ID" value="NZ_BAAATG010000044.1"/>
</dbReference>
<dbReference type="InterPro" id="IPR020843">
    <property type="entry name" value="ER"/>
</dbReference>
<gene>
    <name evidence="3" type="ORF">ACFPWV_06050</name>
</gene>
<dbReference type="Proteomes" id="UP001596035">
    <property type="component" value="Unassembled WGS sequence"/>
</dbReference>
<comment type="caution">
    <text evidence="3">The sequence shown here is derived from an EMBL/GenBank/DDBJ whole genome shotgun (WGS) entry which is preliminary data.</text>
</comment>
<dbReference type="InterPro" id="IPR011032">
    <property type="entry name" value="GroES-like_sf"/>
</dbReference>
<evidence type="ECO:0000313" key="4">
    <source>
        <dbReference type="Proteomes" id="UP001596035"/>
    </source>
</evidence>
<dbReference type="CDD" id="cd05289">
    <property type="entry name" value="MDR_like_2"/>
    <property type="match status" value="1"/>
</dbReference>
<proteinExistence type="predicted"/>
<reference evidence="4" key="1">
    <citation type="journal article" date="2019" name="Int. J. Syst. Evol. Microbiol.">
        <title>The Global Catalogue of Microorganisms (GCM) 10K type strain sequencing project: providing services to taxonomists for standard genome sequencing and annotation.</title>
        <authorList>
            <consortium name="The Broad Institute Genomics Platform"/>
            <consortium name="The Broad Institute Genome Sequencing Center for Infectious Disease"/>
            <person name="Wu L."/>
            <person name="Ma J."/>
        </authorList>
    </citation>
    <scope>NUCLEOTIDE SEQUENCE [LARGE SCALE GENOMIC DNA]</scope>
    <source>
        <strain evidence="4">CGMCC 4.7131</strain>
    </source>
</reference>
<protein>
    <submittedName>
        <fullName evidence="3">NADP-dependent oxidoreductase</fullName>
        <ecNumber evidence="3">1.-.-.-</ecNumber>
    </submittedName>
</protein>
<keyword evidence="1" id="KW-0521">NADP</keyword>
<dbReference type="Gene3D" id="3.90.180.10">
    <property type="entry name" value="Medium-chain alcohol dehydrogenases, catalytic domain"/>
    <property type="match status" value="1"/>
</dbReference>
<dbReference type="PANTHER" id="PTHR44154">
    <property type="entry name" value="QUINONE OXIDOREDUCTASE"/>
    <property type="match status" value="1"/>
</dbReference>
<dbReference type="InterPro" id="IPR013154">
    <property type="entry name" value="ADH-like_N"/>
</dbReference>
<dbReference type="Pfam" id="PF13602">
    <property type="entry name" value="ADH_zinc_N_2"/>
    <property type="match status" value="1"/>
</dbReference>
<dbReference type="InterPro" id="IPR036291">
    <property type="entry name" value="NAD(P)-bd_dom_sf"/>
</dbReference>
<sequence length="314" mass="32507">MTEQATMRAAVIEGFGPADTLRTRDLPVPVPGRGEVLVRVHAAGINAIDWATRAGHGVGVPGFPAVLGWDLSGTVAATGPGAGRFAVGDAVFGMPRFPGPAGAYAQYAVAPEDELTRTPPELGHTAAAAVPMVALTAWQTLFEHGGVRAGQRVLVPGAAGGVGHVAVQLAADAGAEVIGTASARNREFVRGLGAADVISHDMVREVKDVDVAVDPVGGAEFFRLLDVVRPGGIVVTLKGEGPEHRQAAEQHGVRAGFTYVRPDATLLGDRIVPLLTAGRLRPSVERVFRLDEAAEAHALGEQGHVRGRLVLDTA</sequence>
<dbReference type="SMART" id="SM00829">
    <property type="entry name" value="PKS_ER"/>
    <property type="match status" value="1"/>
</dbReference>
<dbReference type="SUPFAM" id="SSF51735">
    <property type="entry name" value="NAD(P)-binding Rossmann-fold domains"/>
    <property type="match status" value="1"/>
</dbReference>
<dbReference type="EC" id="1.-.-.-" evidence="3"/>
<dbReference type="InterPro" id="IPR051603">
    <property type="entry name" value="Zinc-ADH_QOR/CCCR"/>
</dbReference>
<dbReference type="Pfam" id="PF08240">
    <property type="entry name" value="ADH_N"/>
    <property type="match status" value="1"/>
</dbReference>
<dbReference type="PANTHER" id="PTHR44154:SF1">
    <property type="entry name" value="QUINONE OXIDOREDUCTASE"/>
    <property type="match status" value="1"/>
</dbReference>
<keyword evidence="4" id="KW-1185">Reference proteome</keyword>
<evidence type="ECO:0000256" key="1">
    <source>
        <dbReference type="ARBA" id="ARBA00022857"/>
    </source>
</evidence>
<name>A0ABW0DNZ0_9ACTN</name>
<organism evidence="3 4">
    <name type="scientific">Streptomyces atrovirens</name>
    <dbReference type="NCBI Taxonomy" id="285556"/>
    <lineage>
        <taxon>Bacteria</taxon>
        <taxon>Bacillati</taxon>
        <taxon>Actinomycetota</taxon>
        <taxon>Actinomycetes</taxon>
        <taxon>Kitasatosporales</taxon>
        <taxon>Streptomycetaceae</taxon>
        <taxon>Streptomyces</taxon>
    </lineage>
</organism>
<dbReference type="EMBL" id="JBHSKN010000006">
    <property type="protein sequence ID" value="MFC5239475.1"/>
    <property type="molecule type" value="Genomic_DNA"/>
</dbReference>
<accession>A0ABW0DNZ0</accession>
<feature type="domain" description="Enoyl reductase (ER)" evidence="2">
    <location>
        <begin position="16"/>
        <end position="311"/>
    </location>
</feature>